<name>A0A443RWS2_9ACAR</name>
<dbReference type="InterPro" id="IPR016059">
    <property type="entry name" value="DNA_ligase_ATP-dep_CS"/>
</dbReference>
<dbReference type="InterPro" id="IPR012310">
    <property type="entry name" value="DNA_ligase_ATP-dep_cent"/>
</dbReference>
<dbReference type="FunFam" id="3.30.470.30:FF:000002">
    <property type="entry name" value="DNA ligase"/>
    <property type="match status" value="1"/>
</dbReference>
<keyword evidence="6" id="KW-0547">Nucleotide-binding</keyword>
<protein>
    <recommendedName>
        <fullName evidence="13">DNA ligase 1</fullName>
    </recommendedName>
    <alternativeName>
        <fullName evidence="14">DNA ligase I</fullName>
    </alternativeName>
</protein>
<evidence type="ECO:0000256" key="11">
    <source>
        <dbReference type="ARBA" id="ARBA00023242"/>
    </source>
</evidence>
<sequence>VSLIEALGIAFTDAFKEKHKFDIDYDVTSIIKETYAVHPDFENIINCLCNYEYAYLPCFCNIEPGIPVYLMLAGPIKDIQKDLLTRIYDQTASNSMYDETKIDSYSHYESLNTKSNQIIPSVSTALTLEYTYDGERAQIHILGSESVKIYSRNLENRSEKYSDVISSIRNAFNGKNAIIDCEIVAYDKQERKILPFQTLCTRKRKCCDVTNQVNVCVFVFDLLYYNDESMLKKELCERRELLKSCIEEIDGEVQFVQYENFLASPNCNALENQSELIDLIDHLMADAIINNCEGIMIKNLNEGSEYEAFQRSNNWLKLKKDYIRGEADTLDLVVIGAYNGSGRRKDIFGSFLLASYNSEMNTFESVCKIGNGMTDIDLNYFSINLKNVAM</sequence>
<keyword evidence="7" id="KW-0227">DNA damage</keyword>
<dbReference type="Gene3D" id="3.30.1490.70">
    <property type="match status" value="1"/>
</dbReference>
<dbReference type="SUPFAM" id="SSF56091">
    <property type="entry name" value="DNA ligase/mRNA capping enzyme, catalytic domain"/>
    <property type="match status" value="1"/>
</dbReference>
<dbReference type="InterPro" id="IPR000977">
    <property type="entry name" value="DNA_ligase_ATP-dep"/>
</dbReference>
<dbReference type="GO" id="GO:0005634">
    <property type="term" value="C:nucleus"/>
    <property type="evidence" value="ECO:0007669"/>
    <property type="project" value="UniProtKB-SubCell"/>
</dbReference>
<dbReference type="AlphaFoldDB" id="A0A443RWS2"/>
<gene>
    <name evidence="17" type="ORF">B4U80_01169</name>
</gene>
<feature type="non-terminal residue" evidence="17">
    <location>
        <position position="1"/>
    </location>
</feature>
<dbReference type="GO" id="GO:0006281">
    <property type="term" value="P:DNA repair"/>
    <property type="evidence" value="ECO:0007669"/>
    <property type="project" value="UniProtKB-KW"/>
</dbReference>
<evidence type="ECO:0000256" key="4">
    <source>
        <dbReference type="ARBA" id="ARBA00022618"/>
    </source>
</evidence>
<dbReference type="PANTHER" id="PTHR45674:SF4">
    <property type="entry name" value="DNA LIGASE 1"/>
    <property type="match status" value="1"/>
</dbReference>
<feature type="domain" description="ATP-dependent DNA ligase family profile" evidence="16">
    <location>
        <begin position="208"/>
        <end position="357"/>
    </location>
</feature>
<keyword evidence="18" id="KW-1185">Reference proteome</keyword>
<dbReference type="Gene3D" id="3.30.470.30">
    <property type="entry name" value="DNA ligase/mRNA capping enzyme"/>
    <property type="match status" value="1"/>
</dbReference>
<comment type="subcellular location">
    <subcellularLocation>
        <location evidence="1">Nucleus</location>
    </subcellularLocation>
</comment>
<evidence type="ECO:0000256" key="15">
    <source>
        <dbReference type="RuleBase" id="RU004196"/>
    </source>
</evidence>
<dbReference type="GO" id="GO:0006273">
    <property type="term" value="P:lagging strand elongation"/>
    <property type="evidence" value="ECO:0007669"/>
    <property type="project" value="TreeGrafter"/>
</dbReference>
<comment type="similarity">
    <text evidence="2 15">Belongs to the ATP-dependent DNA ligase family.</text>
</comment>
<dbReference type="EMBL" id="NCKV01023626">
    <property type="protein sequence ID" value="RWS19690.1"/>
    <property type="molecule type" value="Genomic_DNA"/>
</dbReference>
<dbReference type="GO" id="GO:0051301">
    <property type="term" value="P:cell division"/>
    <property type="evidence" value="ECO:0007669"/>
    <property type="project" value="UniProtKB-KW"/>
</dbReference>
<reference evidence="17 18" key="1">
    <citation type="journal article" date="2018" name="Gigascience">
        <title>Genomes of trombidid mites reveal novel predicted allergens and laterally-transferred genes associated with secondary metabolism.</title>
        <authorList>
            <person name="Dong X."/>
            <person name="Chaisiri K."/>
            <person name="Xia D."/>
            <person name="Armstrong S.D."/>
            <person name="Fang Y."/>
            <person name="Donnelly M.J."/>
            <person name="Kadowaki T."/>
            <person name="McGarry J.W."/>
            <person name="Darby A.C."/>
            <person name="Makepeace B.L."/>
        </authorList>
    </citation>
    <scope>NUCLEOTIDE SEQUENCE [LARGE SCALE GENOMIC DNA]</scope>
    <source>
        <strain evidence="17">UoL-UT</strain>
    </source>
</reference>
<proteinExistence type="inferred from homology"/>
<dbReference type="GO" id="GO:0003910">
    <property type="term" value="F:DNA ligase (ATP) activity"/>
    <property type="evidence" value="ECO:0007669"/>
    <property type="project" value="InterPro"/>
</dbReference>
<dbReference type="Gene3D" id="1.10.3260.10">
    <property type="entry name" value="DNA ligase, ATP-dependent, N-terminal domain"/>
    <property type="match status" value="1"/>
</dbReference>
<keyword evidence="4" id="KW-0132">Cell division</keyword>
<evidence type="ECO:0000256" key="7">
    <source>
        <dbReference type="ARBA" id="ARBA00022763"/>
    </source>
</evidence>
<dbReference type="PANTHER" id="PTHR45674">
    <property type="entry name" value="DNA LIGASE 1/3 FAMILY MEMBER"/>
    <property type="match status" value="1"/>
</dbReference>
<evidence type="ECO:0000256" key="2">
    <source>
        <dbReference type="ARBA" id="ARBA00007572"/>
    </source>
</evidence>
<evidence type="ECO:0000256" key="10">
    <source>
        <dbReference type="ARBA" id="ARBA00023204"/>
    </source>
</evidence>
<evidence type="ECO:0000256" key="14">
    <source>
        <dbReference type="ARBA" id="ARBA00041666"/>
    </source>
</evidence>
<dbReference type="GO" id="GO:0005524">
    <property type="term" value="F:ATP binding"/>
    <property type="evidence" value="ECO:0007669"/>
    <property type="project" value="UniProtKB-KW"/>
</dbReference>
<dbReference type="GO" id="GO:0005739">
    <property type="term" value="C:mitochondrion"/>
    <property type="evidence" value="ECO:0007669"/>
    <property type="project" value="TreeGrafter"/>
</dbReference>
<dbReference type="Proteomes" id="UP000288716">
    <property type="component" value="Unassembled WGS sequence"/>
</dbReference>
<evidence type="ECO:0000313" key="17">
    <source>
        <dbReference type="EMBL" id="RWS19690.1"/>
    </source>
</evidence>
<dbReference type="Pfam" id="PF01068">
    <property type="entry name" value="DNA_ligase_A_M"/>
    <property type="match status" value="1"/>
</dbReference>
<organism evidence="17 18">
    <name type="scientific">Leptotrombidium deliense</name>
    <dbReference type="NCBI Taxonomy" id="299467"/>
    <lineage>
        <taxon>Eukaryota</taxon>
        <taxon>Metazoa</taxon>
        <taxon>Ecdysozoa</taxon>
        <taxon>Arthropoda</taxon>
        <taxon>Chelicerata</taxon>
        <taxon>Arachnida</taxon>
        <taxon>Acari</taxon>
        <taxon>Acariformes</taxon>
        <taxon>Trombidiformes</taxon>
        <taxon>Prostigmata</taxon>
        <taxon>Anystina</taxon>
        <taxon>Parasitengona</taxon>
        <taxon>Trombiculoidea</taxon>
        <taxon>Trombiculidae</taxon>
        <taxon>Leptotrombidium</taxon>
    </lineage>
</organism>
<dbReference type="InterPro" id="IPR036599">
    <property type="entry name" value="DNA_ligase_N_sf"/>
</dbReference>
<dbReference type="SUPFAM" id="SSF50249">
    <property type="entry name" value="Nucleic acid-binding proteins"/>
    <property type="match status" value="1"/>
</dbReference>
<dbReference type="InterPro" id="IPR050191">
    <property type="entry name" value="ATP-dep_DNA_ligase"/>
</dbReference>
<evidence type="ECO:0000256" key="1">
    <source>
        <dbReference type="ARBA" id="ARBA00004123"/>
    </source>
</evidence>
<keyword evidence="3 17" id="KW-0436">Ligase</keyword>
<dbReference type="GO" id="GO:0006310">
    <property type="term" value="P:DNA recombination"/>
    <property type="evidence" value="ECO:0007669"/>
    <property type="project" value="UniProtKB-KW"/>
</dbReference>
<accession>A0A443RWS2</accession>
<keyword evidence="10" id="KW-0234">DNA repair</keyword>
<evidence type="ECO:0000256" key="13">
    <source>
        <dbReference type="ARBA" id="ARBA00041131"/>
    </source>
</evidence>
<comment type="caution">
    <text evidence="17">The sequence shown here is derived from an EMBL/GenBank/DDBJ whole genome shotgun (WGS) entry which is preliminary data.</text>
</comment>
<dbReference type="NCBIfam" id="TIGR00574">
    <property type="entry name" value="dnl1"/>
    <property type="match status" value="1"/>
</dbReference>
<dbReference type="GO" id="GO:0071897">
    <property type="term" value="P:DNA biosynthetic process"/>
    <property type="evidence" value="ECO:0007669"/>
    <property type="project" value="InterPro"/>
</dbReference>
<feature type="non-terminal residue" evidence="17">
    <location>
        <position position="390"/>
    </location>
</feature>
<dbReference type="OrthoDB" id="206088at2759"/>
<evidence type="ECO:0000256" key="3">
    <source>
        <dbReference type="ARBA" id="ARBA00022598"/>
    </source>
</evidence>
<keyword evidence="12" id="KW-0131">Cell cycle</keyword>
<evidence type="ECO:0000256" key="8">
    <source>
        <dbReference type="ARBA" id="ARBA00022840"/>
    </source>
</evidence>
<dbReference type="PROSITE" id="PS50160">
    <property type="entry name" value="DNA_LIGASE_A3"/>
    <property type="match status" value="1"/>
</dbReference>
<evidence type="ECO:0000259" key="16">
    <source>
        <dbReference type="PROSITE" id="PS50160"/>
    </source>
</evidence>
<dbReference type="PROSITE" id="PS00333">
    <property type="entry name" value="DNA_LIGASE_A2"/>
    <property type="match status" value="1"/>
</dbReference>
<dbReference type="Gene3D" id="2.40.50.140">
    <property type="entry name" value="Nucleic acid-binding proteins"/>
    <property type="match status" value="1"/>
</dbReference>
<dbReference type="InterPro" id="IPR012340">
    <property type="entry name" value="NA-bd_OB-fold"/>
</dbReference>
<evidence type="ECO:0000313" key="18">
    <source>
        <dbReference type="Proteomes" id="UP000288716"/>
    </source>
</evidence>
<dbReference type="GO" id="GO:0003677">
    <property type="term" value="F:DNA binding"/>
    <property type="evidence" value="ECO:0007669"/>
    <property type="project" value="InterPro"/>
</dbReference>
<evidence type="ECO:0000256" key="12">
    <source>
        <dbReference type="ARBA" id="ARBA00023306"/>
    </source>
</evidence>
<evidence type="ECO:0000256" key="5">
    <source>
        <dbReference type="ARBA" id="ARBA00022705"/>
    </source>
</evidence>
<keyword evidence="5" id="KW-0235">DNA replication</keyword>
<evidence type="ECO:0000256" key="6">
    <source>
        <dbReference type="ARBA" id="ARBA00022741"/>
    </source>
</evidence>
<keyword evidence="11" id="KW-0539">Nucleus</keyword>
<dbReference type="STRING" id="299467.A0A443RWS2"/>
<dbReference type="CDD" id="cd07900">
    <property type="entry name" value="Adenylation_DNA_ligase_I_Euk"/>
    <property type="match status" value="1"/>
</dbReference>
<evidence type="ECO:0000256" key="9">
    <source>
        <dbReference type="ARBA" id="ARBA00023172"/>
    </source>
</evidence>
<dbReference type="VEuPathDB" id="VectorBase:LDEU012350"/>
<keyword evidence="8" id="KW-0067">ATP-binding</keyword>
<keyword evidence="9" id="KW-0233">DNA recombination</keyword>